<feature type="region of interest" description="Disordered" evidence="1">
    <location>
        <begin position="13"/>
        <end position="46"/>
    </location>
</feature>
<protein>
    <submittedName>
        <fullName evidence="2">Uncharacterized protein</fullName>
    </submittedName>
</protein>
<feature type="compositionally biased region" description="Polar residues" evidence="1">
    <location>
        <begin position="13"/>
        <end position="40"/>
    </location>
</feature>
<accession>A0AAV8ZRY5</accession>
<name>A0AAV8ZRY5_9CUCU</name>
<evidence type="ECO:0000313" key="3">
    <source>
        <dbReference type="Proteomes" id="UP001162156"/>
    </source>
</evidence>
<evidence type="ECO:0000313" key="2">
    <source>
        <dbReference type="EMBL" id="KAJ8970099.1"/>
    </source>
</evidence>
<dbReference type="EMBL" id="JANEYF010000412">
    <property type="protein sequence ID" value="KAJ8970099.1"/>
    <property type="molecule type" value="Genomic_DNA"/>
</dbReference>
<dbReference type="Proteomes" id="UP001162156">
    <property type="component" value="Unassembled WGS sequence"/>
</dbReference>
<keyword evidence="3" id="KW-1185">Reference proteome</keyword>
<comment type="caution">
    <text evidence="2">The sequence shown here is derived from an EMBL/GenBank/DDBJ whole genome shotgun (WGS) entry which is preliminary data.</text>
</comment>
<organism evidence="2 3">
    <name type="scientific">Rhamnusium bicolor</name>
    <dbReference type="NCBI Taxonomy" id="1586634"/>
    <lineage>
        <taxon>Eukaryota</taxon>
        <taxon>Metazoa</taxon>
        <taxon>Ecdysozoa</taxon>
        <taxon>Arthropoda</taxon>
        <taxon>Hexapoda</taxon>
        <taxon>Insecta</taxon>
        <taxon>Pterygota</taxon>
        <taxon>Neoptera</taxon>
        <taxon>Endopterygota</taxon>
        <taxon>Coleoptera</taxon>
        <taxon>Polyphaga</taxon>
        <taxon>Cucujiformia</taxon>
        <taxon>Chrysomeloidea</taxon>
        <taxon>Cerambycidae</taxon>
        <taxon>Lepturinae</taxon>
        <taxon>Rhagiini</taxon>
        <taxon>Rhamnusium</taxon>
    </lineage>
</organism>
<gene>
    <name evidence="2" type="ORF">NQ314_001389</name>
</gene>
<reference evidence="2" key="1">
    <citation type="journal article" date="2023" name="Insect Mol. Biol.">
        <title>Genome sequencing provides insights into the evolution of gene families encoding plant cell wall-degrading enzymes in longhorned beetles.</title>
        <authorList>
            <person name="Shin N.R."/>
            <person name="Okamura Y."/>
            <person name="Kirsch R."/>
            <person name="Pauchet Y."/>
        </authorList>
    </citation>
    <scope>NUCLEOTIDE SEQUENCE</scope>
    <source>
        <strain evidence="2">RBIC_L_NR</strain>
    </source>
</reference>
<dbReference type="AlphaFoldDB" id="A0AAV8ZRY5"/>
<sequence length="93" mass="10247">MTDSIARYKATYGKTQPTSATHSPGYSHYGGTSSAPATVSNDKRPFNNNLDELDSLLLDLSNSRYANVTAGMENLLSLLILCDMAYFWKSNFD</sequence>
<evidence type="ECO:0000256" key="1">
    <source>
        <dbReference type="SAM" id="MobiDB-lite"/>
    </source>
</evidence>
<proteinExistence type="predicted"/>